<organism evidence="5 6">
    <name type="scientific">Arcicella gelida</name>
    <dbReference type="NCBI Taxonomy" id="2984195"/>
    <lineage>
        <taxon>Bacteria</taxon>
        <taxon>Pseudomonadati</taxon>
        <taxon>Bacteroidota</taxon>
        <taxon>Cytophagia</taxon>
        <taxon>Cytophagales</taxon>
        <taxon>Flectobacillaceae</taxon>
        <taxon>Arcicella</taxon>
    </lineage>
</organism>
<dbReference type="Gene3D" id="3.90.580.10">
    <property type="entry name" value="Zinc finger, CHC2-type domain"/>
    <property type="match status" value="1"/>
</dbReference>
<dbReference type="RefSeq" id="WP_323327189.1">
    <property type="nucleotide sequence ID" value="NZ_JAYGIL010000006.1"/>
</dbReference>
<proteinExistence type="predicted"/>
<gene>
    <name evidence="5" type="ORF">VB776_06455</name>
</gene>
<evidence type="ECO:0000256" key="2">
    <source>
        <dbReference type="ARBA" id="ARBA00022771"/>
    </source>
</evidence>
<evidence type="ECO:0000259" key="4">
    <source>
        <dbReference type="SMART" id="SM00400"/>
    </source>
</evidence>
<dbReference type="PANTHER" id="PTHR30313">
    <property type="entry name" value="DNA PRIMASE"/>
    <property type="match status" value="1"/>
</dbReference>
<feature type="domain" description="Zinc finger CHC2-type" evidence="4">
    <location>
        <begin position="38"/>
        <end position="84"/>
    </location>
</feature>
<dbReference type="InterPro" id="IPR036977">
    <property type="entry name" value="DNA_primase_Znf_CHC2"/>
</dbReference>
<dbReference type="SUPFAM" id="SSF57783">
    <property type="entry name" value="Zinc beta-ribbon"/>
    <property type="match status" value="1"/>
</dbReference>
<evidence type="ECO:0000313" key="5">
    <source>
        <dbReference type="EMBL" id="MEA5402547.1"/>
    </source>
</evidence>
<dbReference type="Pfam" id="PF01807">
    <property type="entry name" value="Zn_ribbon_DnaG"/>
    <property type="match status" value="1"/>
</dbReference>
<dbReference type="EMBL" id="JAYGIL010000006">
    <property type="protein sequence ID" value="MEA5402547.1"/>
    <property type="molecule type" value="Genomic_DNA"/>
</dbReference>
<dbReference type="SMART" id="SM00400">
    <property type="entry name" value="ZnF_CHCC"/>
    <property type="match status" value="1"/>
</dbReference>
<dbReference type="CDD" id="cd01029">
    <property type="entry name" value="TOPRIM_primases"/>
    <property type="match status" value="1"/>
</dbReference>
<evidence type="ECO:0000313" key="6">
    <source>
        <dbReference type="Proteomes" id="UP001303899"/>
    </source>
</evidence>
<dbReference type="InterPro" id="IPR002694">
    <property type="entry name" value="Znf_CHC2"/>
</dbReference>
<keyword evidence="6" id="KW-1185">Reference proteome</keyword>
<dbReference type="Gene3D" id="3.40.1360.10">
    <property type="match status" value="1"/>
</dbReference>
<keyword evidence="3" id="KW-0862">Zinc</keyword>
<dbReference type="InterPro" id="IPR034154">
    <property type="entry name" value="TOPRIM_DnaG/twinkle"/>
</dbReference>
<dbReference type="SUPFAM" id="SSF56731">
    <property type="entry name" value="DNA primase core"/>
    <property type="match status" value="1"/>
</dbReference>
<keyword evidence="2" id="KW-0863">Zinc-finger</keyword>
<sequence>MKISDLKQFPIIDYLQSLGLEPVKSSGKELVYYSSKTNEKSPSFFVNPNKNVFFDYSSNESGDIIRLVQYLNDFDFTTACKHLETIVNGSVFQPNENSFSFCRKSPDSTINTISINTVKPLQANSLISYCEGRKIPFQIAYKYLKEVHYTNNNKSYYSLGFVNDKGGFELRNQHFKGCTTPKGITTFEVPESKDIYLFEGFFDLLSAFAHFGTSKHSNTIIVLNSIVNIEKAKERLKEAQKIHCFLDRDNQGTKAVEKLSESFQIIDRSKIYDGYKDFNEFLIEKAK</sequence>
<evidence type="ECO:0000256" key="1">
    <source>
        <dbReference type="ARBA" id="ARBA00022723"/>
    </source>
</evidence>
<keyword evidence="1" id="KW-0479">Metal-binding</keyword>
<reference evidence="5 6" key="1">
    <citation type="submission" date="2023-12" db="EMBL/GenBank/DDBJ databases">
        <title>Novel species of the genus Arcicella isolated from rivers.</title>
        <authorList>
            <person name="Lu H."/>
        </authorList>
    </citation>
    <scope>NUCLEOTIDE SEQUENCE [LARGE SCALE GENOMIC DNA]</scope>
    <source>
        <strain evidence="5 6">DC2W</strain>
    </source>
</reference>
<accession>A0ABU5S254</accession>
<dbReference type="Proteomes" id="UP001303899">
    <property type="component" value="Unassembled WGS sequence"/>
</dbReference>
<dbReference type="PANTHER" id="PTHR30313:SF2">
    <property type="entry name" value="DNA PRIMASE"/>
    <property type="match status" value="1"/>
</dbReference>
<evidence type="ECO:0000256" key="3">
    <source>
        <dbReference type="ARBA" id="ARBA00022833"/>
    </source>
</evidence>
<comment type="caution">
    <text evidence="5">The sequence shown here is derived from an EMBL/GenBank/DDBJ whole genome shotgun (WGS) entry which is preliminary data.</text>
</comment>
<dbReference type="Pfam" id="PF13155">
    <property type="entry name" value="Toprim_2"/>
    <property type="match status" value="1"/>
</dbReference>
<name>A0ABU5S254_9BACT</name>
<protein>
    <submittedName>
        <fullName evidence="5">Toprim domain-containing protein</fullName>
    </submittedName>
</protein>
<dbReference type="InterPro" id="IPR050219">
    <property type="entry name" value="DnaG_primase"/>
</dbReference>